<comment type="caution">
    <text evidence="2">The sequence shown here is derived from an EMBL/GenBank/DDBJ whole genome shotgun (WGS) entry which is preliminary data.</text>
</comment>
<organism evidence="2 3">
    <name type="scientific">Trichomalopsis sarcophagae</name>
    <dbReference type="NCBI Taxonomy" id="543379"/>
    <lineage>
        <taxon>Eukaryota</taxon>
        <taxon>Metazoa</taxon>
        <taxon>Ecdysozoa</taxon>
        <taxon>Arthropoda</taxon>
        <taxon>Hexapoda</taxon>
        <taxon>Insecta</taxon>
        <taxon>Pterygota</taxon>
        <taxon>Neoptera</taxon>
        <taxon>Endopterygota</taxon>
        <taxon>Hymenoptera</taxon>
        <taxon>Apocrita</taxon>
        <taxon>Proctotrupomorpha</taxon>
        <taxon>Chalcidoidea</taxon>
        <taxon>Pteromalidae</taxon>
        <taxon>Pteromalinae</taxon>
        <taxon>Trichomalopsis</taxon>
    </lineage>
</organism>
<gene>
    <name evidence="2" type="ORF">TSAR_005580</name>
</gene>
<dbReference type="AlphaFoldDB" id="A0A232EGS0"/>
<dbReference type="Proteomes" id="UP000215335">
    <property type="component" value="Unassembled WGS sequence"/>
</dbReference>
<feature type="compositionally biased region" description="Low complexity" evidence="1">
    <location>
        <begin position="14"/>
        <end position="28"/>
    </location>
</feature>
<reference evidence="2 3" key="1">
    <citation type="journal article" date="2017" name="Curr. Biol.">
        <title>The Evolution of Venom by Co-option of Single-Copy Genes.</title>
        <authorList>
            <person name="Martinson E.O."/>
            <person name="Mrinalini"/>
            <person name="Kelkar Y.D."/>
            <person name="Chang C.H."/>
            <person name="Werren J.H."/>
        </authorList>
    </citation>
    <scope>NUCLEOTIDE SEQUENCE [LARGE SCALE GENOMIC DNA]</scope>
    <source>
        <strain evidence="2 3">Alberta</strain>
        <tissue evidence="2">Whole body</tissue>
    </source>
</reference>
<dbReference type="EMBL" id="NNAY01004695">
    <property type="protein sequence ID" value="OXU17541.1"/>
    <property type="molecule type" value="Genomic_DNA"/>
</dbReference>
<sequence length="94" mass="10064">MSLPQQPSLSTAGQTSQKKVSTVSTKKSNASELTGHGTVSLTGNQQEHVSPVNSAITPCSTGLRTSQARLFLRHRAYRQMGPQGIQARSNKDLT</sequence>
<evidence type="ECO:0000313" key="3">
    <source>
        <dbReference type="Proteomes" id="UP000215335"/>
    </source>
</evidence>
<feature type="region of interest" description="Disordered" evidence="1">
    <location>
        <begin position="1"/>
        <end position="60"/>
    </location>
</feature>
<evidence type="ECO:0000256" key="1">
    <source>
        <dbReference type="SAM" id="MobiDB-lite"/>
    </source>
</evidence>
<feature type="compositionally biased region" description="Polar residues" evidence="1">
    <location>
        <begin position="37"/>
        <end position="60"/>
    </location>
</feature>
<name>A0A232EGS0_9HYME</name>
<feature type="compositionally biased region" description="Polar residues" evidence="1">
    <location>
        <begin position="1"/>
        <end position="13"/>
    </location>
</feature>
<keyword evidence="3" id="KW-1185">Reference proteome</keyword>
<protein>
    <submittedName>
        <fullName evidence="2">Uncharacterized protein</fullName>
    </submittedName>
</protein>
<proteinExistence type="predicted"/>
<accession>A0A232EGS0</accession>
<evidence type="ECO:0000313" key="2">
    <source>
        <dbReference type="EMBL" id="OXU17541.1"/>
    </source>
</evidence>